<accession>A0AAV2HYS1</accession>
<evidence type="ECO:0000313" key="4">
    <source>
        <dbReference type="Proteomes" id="UP001497497"/>
    </source>
</evidence>
<evidence type="ECO:0000313" key="3">
    <source>
        <dbReference type="EMBL" id="CAL1538686.1"/>
    </source>
</evidence>
<feature type="compositionally biased region" description="Basic and acidic residues" evidence="2">
    <location>
        <begin position="342"/>
        <end position="370"/>
    </location>
</feature>
<feature type="region of interest" description="Disordered" evidence="2">
    <location>
        <begin position="85"/>
        <end position="119"/>
    </location>
</feature>
<dbReference type="PANTHER" id="PTHR24110">
    <property type="entry name" value="CENTROSOMAL PROTEIN OF 78 KDA"/>
    <property type="match status" value="1"/>
</dbReference>
<dbReference type="PANTHER" id="PTHR24110:SF3">
    <property type="entry name" value="CENTROSOMAL PROTEIN OF 78 KDA"/>
    <property type="match status" value="1"/>
</dbReference>
<name>A0AAV2HYS1_LYMST</name>
<feature type="compositionally biased region" description="Polar residues" evidence="2">
    <location>
        <begin position="384"/>
        <end position="394"/>
    </location>
</feature>
<reference evidence="3 4" key="1">
    <citation type="submission" date="2024-04" db="EMBL/GenBank/DDBJ databases">
        <authorList>
            <consortium name="Genoscope - CEA"/>
            <person name="William W."/>
        </authorList>
    </citation>
    <scope>NUCLEOTIDE SEQUENCE [LARGE SCALE GENOMIC DNA]</scope>
</reference>
<dbReference type="AlphaFoldDB" id="A0AAV2HYS1"/>
<feature type="compositionally biased region" description="Basic and acidic residues" evidence="2">
    <location>
        <begin position="396"/>
        <end position="406"/>
    </location>
</feature>
<protein>
    <submittedName>
        <fullName evidence="3">Uncharacterized protein</fullName>
    </submittedName>
</protein>
<dbReference type="EMBL" id="CAXITT010000309">
    <property type="protein sequence ID" value="CAL1538686.1"/>
    <property type="molecule type" value="Genomic_DNA"/>
</dbReference>
<comment type="caution">
    <text evidence="3">The sequence shown here is derived from an EMBL/GenBank/DDBJ whole genome shotgun (WGS) entry which is preliminary data.</text>
</comment>
<sequence length="414" mass="46068">MKAPLKPRRRATKVLNGSIGRKTTIKVTPTAARGKLRNGGVARKFEVQPSPGFPWRTAARANRFRGHPPDKSRFLSSPDVSTSLLFTNTNKNNDGGSGSDREAVVVKSGPSPMKHTEPDSGVALKKLEESHMSLDLTNQKEVLIELEQMRRRLREERLSRAKADQQIVQLMLENHRLEGMLEKLEKGRSPSRRILEDEKFLESIETSFKQFHAFIDMLKEAGLGQLVSMAGLDQSQMPFGNSSSVKNHYENLPEPGMVHISRLTYDGKAQTNGQRTGIVTSVPTHQGSNVYSDEGELARQEADELYTKLVRETQSAIKDTAPRDTTWMRSSVVAKSGVGRSEPGDAHFQNHGDQGVDSRQEHRGQSRIDESINFSVGESRDNESANLSVEQSSYGGEERHSVVDKDDSADDEDF</sequence>
<keyword evidence="4" id="KW-1185">Reference proteome</keyword>
<gene>
    <name evidence="3" type="ORF">GSLYS_00012507001</name>
</gene>
<feature type="region of interest" description="Disordered" evidence="2">
    <location>
        <begin position="334"/>
        <end position="414"/>
    </location>
</feature>
<proteinExistence type="predicted"/>
<organism evidence="3 4">
    <name type="scientific">Lymnaea stagnalis</name>
    <name type="common">Great pond snail</name>
    <name type="synonym">Helix stagnalis</name>
    <dbReference type="NCBI Taxonomy" id="6523"/>
    <lineage>
        <taxon>Eukaryota</taxon>
        <taxon>Metazoa</taxon>
        <taxon>Spiralia</taxon>
        <taxon>Lophotrochozoa</taxon>
        <taxon>Mollusca</taxon>
        <taxon>Gastropoda</taxon>
        <taxon>Heterobranchia</taxon>
        <taxon>Euthyneura</taxon>
        <taxon>Panpulmonata</taxon>
        <taxon>Hygrophila</taxon>
        <taxon>Lymnaeoidea</taxon>
        <taxon>Lymnaeidae</taxon>
        <taxon>Lymnaea</taxon>
    </lineage>
</organism>
<dbReference type="GO" id="GO:0005813">
    <property type="term" value="C:centrosome"/>
    <property type="evidence" value="ECO:0007669"/>
    <property type="project" value="TreeGrafter"/>
</dbReference>
<feature type="coiled-coil region" evidence="1">
    <location>
        <begin position="136"/>
        <end position="187"/>
    </location>
</feature>
<dbReference type="Proteomes" id="UP001497497">
    <property type="component" value="Unassembled WGS sequence"/>
</dbReference>
<dbReference type="GO" id="GO:0044782">
    <property type="term" value="P:cilium organization"/>
    <property type="evidence" value="ECO:0007669"/>
    <property type="project" value="TreeGrafter"/>
</dbReference>
<feature type="compositionally biased region" description="Polar residues" evidence="2">
    <location>
        <begin position="85"/>
        <end position="94"/>
    </location>
</feature>
<evidence type="ECO:0000256" key="1">
    <source>
        <dbReference type="SAM" id="Coils"/>
    </source>
</evidence>
<keyword evidence="1" id="KW-0175">Coiled coil</keyword>
<dbReference type="GO" id="GO:0036064">
    <property type="term" value="C:ciliary basal body"/>
    <property type="evidence" value="ECO:0007669"/>
    <property type="project" value="TreeGrafter"/>
</dbReference>
<evidence type="ECO:0000256" key="2">
    <source>
        <dbReference type="SAM" id="MobiDB-lite"/>
    </source>
</evidence>